<reference evidence="4" key="1">
    <citation type="submission" date="2022-10" db="EMBL/GenBank/DDBJ databases">
        <title>Genome assembly of Pristionchus species.</title>
        <authorList>
            <person name="Yoshida K."/>
            <person name="Sommer R.J."/>
        </authorList>
    </citation>
    <scope>NUCLEOTIDE SEQUENCE [LARGE SCALE GENOMIC DNA]</scope>
    <source>
        <strain evidence="4">RS5460</strain>
    </source>
</reference>
<feature type="transmembrane region" description="Helical" evidence="1">
    <location>
        <begin position="57"/>
        <end position="77"/>
    </location>
</feature>
<dbReference type="EMBL" id="BTRK01000001">
    <property type="protein sequence ID" value="GMR30000.1"/>
    <property type="molecule type" value="Genomic_DNA"/>
</dbReference>
<dbReference type="Proteomes" id="UP001328107">
    <property type="component" value="Unassembled WGS sequence"/>
</dbReference>
<comment type="caution">
    <text evidence="3">The sequence shown here is derived from an EMBL/GenBank/DDBJ whole genome shotgun (WGS) entry which is preliminary data.</text>
</comment>
<feature type="signal peptide" evidence="2">
    <location>
        <begin position="1"/>
        <end position="26"/>
    </location>
</feature>
<keyword evidence="1" id="KW-0812">Transmembrane</keyword>
<evidence type="ECO:0000256" key="1">
    <source>
        <dbReference type="SAM" id="Phobius"/>
    </source>
</evidence>
<gene>
    <name evidence="3" type="ORF">PMAYCL1PPCAC_00195</name>
</gene>
<accession>A0AAN4Z3G4</accession>
<organism evidence="3 4">
    <name type="scientific">Pristionchus mayeri</name>
    <dbReference type="NCBI Taxonomy" id="1317129"/>
    <lineage>
        <taxon>Eukaryota</taxon>
        <taxon>Metazoa</taxon>
        <taxon>Ecdysozoa</taxon>
        <taxon>Nematoda</taxon>
        <taxon>Chromadorea</taxon>
        <taxon>Rhabditida</taxon>
        <taxon>Rhabditina</taxon>
        <taxon>Diplogasteromorpha</taxon>
        <taxon>Diplogasteroidea</taxon>
        <taxon>Neodiplogasteridae</taxon>
        <taxon>Pristionchus</taxon>
    </lineage>
</organism>
<keyword evidence="2" id="KW-0732">Signal</keyword>
<keyword evidence="1" id="KW-1133">Transmembrane helix</keyword>
<evidence type="ECO:0000313" key="4">
    <source>
        <dbReference type="Proteomes" id="UP001328107"/>
    </source>
</evidence>
<dbReference type="AlphaFoldDB" id="A0AAN4Z3G4"/>
<keyword evidence="1" id="KW-0472">Membrane</keyword>
<evidence type="ECO:0008006" key="5">
    <source>
        <dbReference type="Google" id="ProtNLM"/>
    </source>
</evidence>
<evidence type="ECO:0000256" key="2">
    <source>
        <dbReference type="SAM" id="SignalP"/>
    </source>
</evidence>
<keyword evidence="4" id="KW-1185">Reference proteome</keyword>
<feature type="chain" id="PRO_5042863039" description="G protein-coupled receptor" evidence="2">
    <location>
        <begin position="27"/>
        <end position="83"/>
    </location>
</feature>
<name>A0AAN4Z3G4_9BILA</name>
<protein>
    <recommendedName>
        <fullName evidence="5">G protein-coupled receptor</fullName>
    </recommendedName>
</protein>
<proteinExistence type="predicted"/>
<evidence type="ECO:0000313" key="3">
    <source>
        <dbReference type="EMBL" id="GMR30000.1"/>
    </source>
</evidence>
<feature type="non-terminal residue" evidence="3">
    <location>
        <position position="1"/>
    </location>
</feature>
<sequence>IKYRTFIHAKMLRILLLCETLHLALASCQPGNALECASENNGIFGVVSYWANGFRWSYVYIYVCATITGMILCKTMMRHSTRR</sequence>